<reference evidence="2 4" key="2">
    <citation type="submission" date="2023-11" db="EMBL/GenBank/DDBJ databases">
        <title>MicrobeMod: A computational toolkit for identifying prokaryotic methylation and restriction-modification with nanopore sequencing.</title>
        <authorList>
            <person name="Crits-Christoph A."/>
            <person name="Kang S.C."/>
            <person name="Lee H."/>
            <person name="Ostrov N."/>
        </authorList>
    </citation>
    <scope>NUCLEOTIDE SEQUENCE [LARGE SCALE GENOMIC DNA]</scope>
    <source>
        <strain evidence="2 4">ATCC 23090</strain>
    </source>
</reference>
<evidence type="ECO:0000313" key="4">
    <source>
        <dbReference type="Proteomes" id="UP001326715"/>
    </source>
</evidence>
<dbReference type="Pfam" id="PF08974">
    <property type="entry name" value="DUF1877"/>
    <property type="match status" value="1"/>
</dbReference>
<dbReference type="AlphaFoldDB" id="A0A1K1MWZ6"/>
<dbReference type="Gene3D" id="3.40.1760.10">
    <property type="entry name" value="YfbM-like super family"/>
    <property type="match status" value="1"/>
</dbReference>
<evidence type="ECO:0000313" key="3">
    <source>
        <dbReference type="Proteomes" id="UP000183788"/>
    </source>
</evidence>
<dbReference type="InterPro" id="IPR035944">
    <property type="entry name" value="YfbM-like_sf"/>
</dbReference>
<sequence length="177" mass="20510">MSQSITLYRVSQEDFEAMKANPAETEILNISKENLVFPQTFEGLKFILSKEQDEATVSLLEQIFYPETYISKEIDLDSKETLSEDLDLESTAIYYNDKEDVADMHAFLSNISVEQFKQLYDAKELNENGVYPYNVWIEEGAPDRAFTRKHLAREFADLKEFIAAAKTDNDYVLSFVW</sequence>
<organism evidence="1 3">
    <name type="scientific">Chitinophaga sancti</name>
    <dbReference type="NCBI Taxonomy" id="1004"/>
    <lineage>
        <taxon>Bacteria</taxon>
        <taxon>Pseudomonadati</taxon>
        <taxon>Bacteroidota</taxon>
        <taxon>Chitinophagia</taxon>
        <taxon>Chitinophagales</taxon>
        <taxon>Chitinophagaceae</taxon>
        <taxon>Chitinophaga</taxon>
    </lineage>
</organism>
<dbReference type="EMBL" id="FPIZ01000002">
    <property type="protein sequence ID" value="SFW27740.1"/>
    <property type="molecule type" value="Genomic_DNA"/>
</dbReference>
<evidence type="ECO:0000313" key="1">
    <source>
        <dbReference type="EMBL" id="SFW27740.1"/>
    </source>
</evidence>
<dbReference type="Proteomes" id="UP000183788">
    <property type="component" value="Unassembled WGS sequence"/>
</dbReference>
<keyword evidence="4" id="KW-1185">Reference proteome</keyword>
<dbReference type="RefSeq" id="WP_072357461.1">
    <property type="nucleotide sequence ID" value="NZ_CP139972.1"/>
</dbReference>
<accession>A0A1K1MWZ6</accession>
<dbReference type="EMBL" id="CP140154">
    <property type="protein sequence ID" value="WQG91305.1"/>
    <property type="molecule type" value="Genomic_DNA"/>
</dbReference>
<dbReference type="OrthoDB" id="656853at2"/>
<reference evidence="1 3" key="1">
    <citation type="submission" date="2016-11" db="EMBL/GenBank/DDBJ databases">
        <authorList>
            <person name="Jaros S."/>
            <person name="Januszkiewicz K."/>
            <person name="Wedrychowicz H."/>
        </authorList>
    </citation>
    <scope>NUCLEOTIDE SEQUENCE [LARGE SCALE GENOMIC DNA]</scope>
    <source>
        <strain evidence="1 3">DSM 784</strain>
    </source>
</reference>
<gene>
    <name evidence="1" type="ORF">SAMN05661012_00975</name>
    <name evidence="2" type="ORF">SR876_07325</name>
</gene>
<proteinExistence type="predicted"/>
<dbReference type="SUPFAM" id="SSF111069">
    <property type="entry name" value="Hypothetical protein yfbM"/>
    <property type="match status" value="1"/>
</dbReference>
<dbReference type="Proteomes" id="UP001326715">
    <property type="component" value="Chromosome"/>
</dbReference>
<dbReference type="STRING" id="1004.SAMN05661012_00975"/>
<name>A0A1K1MWZ6_9BACT</name>
<evidence type="ECO:0000313" key="2">
    <source>
        <dbReference type="EMBL" id="WQG91305.1"/>
    </source>
</evidence>
<dbReference type="InterPro" id="IPR015068">
    <property type="entry name" value="DUF1877"/>
</dbReference>
<protein>
    <submittedName>
        <fullName evidence="2">DUF1877 family protein</fullName>
    </submittedName>
</protein>